<dbReference type="InterPro" id="IPR009293">
    <property type="entry name" value="UPF0478"/>
</dbReference>
<keyword evidence="1" id="KW-0472">Membrane</keyword>
<dbReference type="RefSeq" id="WP_072074258.1">
    <property type="nucleotide sequence ID" value="NZ_CDMW01000001.1"/>
</dbReference>
<reference evidence="2 3" key="1">
    <citation type="submission" date="2015-01" db="EMBL/GenBank/DDBJ databases">
        <authorList>
            <person name="Pelicic Vladimir"/>
        </authorList>
    </citation>
    <scope>NUCLEOTIDE SEQUENCE [LARGE SCALE GENOMIC DNA]</scope>
    <source>
        <strain evidence="2 3">2908</strain>
    </source>
</reference>
<feature type="transmembrane region" description="Helical" evidence="1">
    <location>
        <begin position="6"/>
        <end position="25"/>
    </location>
</feature>
<evidence type="ECO:0000313" key="3">
    <source>
        <dbReference type="Proteomes" id="UP000183504"/>
    </source>
</evidence>
<protein>
    <recommendedName>
        <fullName evidence="4">DUF948 domain-containing protein</fullName>
    </recommendedName>
</protein>
<keyword evidence="1" id="KW-0812">Transmembrane</keyword>
<gene>
    <name evidence="2" type="ORF">SSV_1411</name>
</gene>
<name>A0A0B7GPK3_STRSA</name>
<sequence>MIIEIAYALLAVALIIFVIYLTITVKNLGEKAGKMLDETENTIKVLTSDVNVTLHQTNDLLAKVNVLTDDINQKVATIDPLFTAVAELSESVSDLNVQARTLSKKAVSAGKGTVKTTAGLSALRFASKLFKK</sequence>
<proteinExistence type="predicted"/>
<evidence type="ECO:0000313" key="2">
    <source>
        <dbReference type="EMBL" id="CEL90705.1"/>
    </source>
</evidence>
<dbReference type="PANTHER" id="PTHR40070:SF1">
    <property type="entry name" value="UPF0478 PROTEIN YTXG"/>
    <property type="match status" value="1"/>
</dbReference>
<keyword evidence="1" id="KW-1133">Transmembrane helix</keyword>
<evidence type="ECO:0000256" key="1">
    <source>
        <dbReference type="SAM" id="Phobius"/>
    </source>
</evidence>
<dbReference type="AlphaFoldDB" id="A0A0B7GPK3"/>
<dbReference type="Pfam" id="PF06103">
    <property type="entry name" value="DUF948"/>
    <property type="match status" value="1"/>
</dbReference>
<dbReference type="EMBL" id="CDMW01000001">
    <property type="protein sequence ID" value="CEL90705.1"/>
    <property type="molecule type" value="Genomic_DNA"/>
</dbReference>
<organism evidence="2 3">
    <name type="scientific">Streptococcus sanguinis</name>
    <dbReference type="NCBI Taxonomy" id="1305"/>
    <lineage>
        <taxon>Bacteria</taxon>
        <taxon>Bacillati</taxon>
        <taxon>Bacillota</taxon>
        <taxon>Bacilli</taxon>
        <taxon>Lactobacillales</taxon>
        <taxon>Streptococcaceae</taxon>
        <taxon>Streptococcus</taxon>
    </lineage>
</organism>
<accession>A0A0B7GPK3</accession>
<dbReference type="Proteomes" id="UP000183504">
    <property type="component" value="Unassembled WGS sequence"/>
</dbReference>
<dbReference type="PANTHER" id="PTHR40070">
    <property type="entry name" value="UPF0478 PROTEIN YTXG"/>
    <property type="match status" value="1"/>
</dbReference>
<evidence type="ECO:0008006" key="4">
    <source>
        <dbReference type="Google" id="ProtNLM"/>
    </source>
</evidence>